<evidence type="ECO:0000313" key="2">
    <source>
        <dbReference type="Proteomes" id="UP000294498"/>
    </source>
</evidence>
<sequence>MNNNLGKKLTPKELLNIRGGNACLSGNSSCTVEPLRCCPGLVCNGTTCVKA</sequence>
<keyword evidence="2" id="KW-1185">Reference proteome</keyword>
<comment type="caution">
    <text evidence="1">The sequence shown here is derived from an EMBL/GenBank/DDBJ whole genome shotgun (WGS) entry which is preliminary data.</text>
</comment>
<reference evidence="1 2" key="1">
    <citation type="submission" date="2019-03" db="EMBL/GenBank/DDBJ databases">
        <title>Genomic Encyclopedia of Type Strains, Phase IV (KMG-IV): sequencing the most valuable type-strain genomes for metagenomic binning, comparative biology and taxonomic classification.</title>
        <authorList>
            <person name="Goeker M."/>
        </authorList>
    </citation>
    <scope>NUCLEOTIDE SEQUENCE [LARGE SCALE GENOMIC DNA]</scope>
    <source>
        <strain evidence="1 2">DSM 100059</strain>
    </source>
</reference>
<dbReference type="Proteomes" id="UP000294498">
    <property type="component" value="Unassembled WGS sequence"/>
</dbReference>
<dbReference type="AlphaFoldDB" id="A0A4R8DFM7"/>
<evidence type="ECO:0000313" key="1">
    <source>
        <dbReference type="EMBL" id="TDW96413.1"/>
    </source>
</evidence>
<accession>A0A4R8DFM7</accession>
<protein>
    <submittedName>
        <fullName evidence="1">Uncharacterized protein</fullName>
    </submittedName>
</protein>
<gene>
    <name evidence="1" type="ORF">EDB95_4244</name>
</gene>
<organism evidence="1 2">
    <name type="scientific">Dinghuibacter silviterrae</name>
    <dbReference type="NCBI Taxonomy" id="1539049"/>
    <lineage>
        <taxon>Bacteria</taxon>
        <taxon>Pseudomonadati</taxon>
        <taxon>Bacteroidota</taxon>
        <taxon>Chitinophagia</taxon>
        <taxon>Chitinophagales</taxon>
        <taxon>Chitinophagaceae</taxon>
        <taxon>Dinghuibacter</taxon>
    </lineage>
</organism>
<proteinExistence type="predicted"/>
<name>A0A4R8DFM7_9BACT</name>
<dbReference type="EMBL" id="SODV01000002">
    <property type="protein sequence ID" value="TDW96413.1"/>
    <property type="molecule type" value="Genomic_DNA"/>
</dbReference>